<organism evidence="2 3">
    <name type="scientific">Kluyveromyces lactis (strain ATCC 8585 / CBS 2359 / DSM 70799 / NBRC 1267 / NRRL Y-1140 / WM37)</name>
    <name type="common">Yeast</name>
    <name type="synonym">Candida sphaerica</name>
    <dbReference type="NCBI Taxonomy" id="284590"/>
    <lineage>
        <taxon>Eukaryota</taxon>
        <taxon>Fungi</taxon>
        <taxon>Dikarya</taxon>
        <taxon>Ascomycota</taxon>
        <taxon>Saccharomycotina</taxon>
        <taxon>Saccharomycetes</taxon>
        <taxon>Saccharomycetales</taxon>
        <taxon>Saccharomycetaceae</taxon>
        <taxon>Kluyveromyces</taxon>
    </lineage>
</organism>
<dbReference type="GO" id="GO:0005737">
    <property type="term" value="C:cytoplasm"/>
    <property type="evidence" value="ECO:0007669"/>
    <property type="project" value="TreeGrafter"/>
</dbReference>
<dbReference type="PANTHER" id="PTHR21708:SF34">
    <property type="entry name" value="OUTER SPORE WALL PROTEIN 2"/>
    <property type="match status" value="1"/>
</dbReference>
<accession>Q6CIN5</accession>
<dbReference type="eggNOG" id="ENOG502QQG0">
    <property type="taxonomic scope" value="Eukaryota"/>
</dbReference>
<evidence type="ECO:0000313" key="3">
    <source>
        <dbReference type="Proteomes" id="UP000000598"/>
    </source>
</evidence>
<keyword evidence="3" id="KW-1185">Reference proteome</keyword>
<dbReference type="EMBL" id="CR382126">
    <property type="protein sequence ID" value="CAG98912.1"/>
    <property type="molecule type" value="Genomic_DNA"/>
</dbReference>
<sequence length="659" mass="75091">MDQLVCLIVGDTPSTLLLSWRLSVSNCFTIFVSGSLPGDGIISWKSTKSSSGSYKPNVTVNDFVALSKVYKTGKIDIIIISSQSISQFNNQLRSLERFIHDDITIIIDSNFAVELEILSLAKYPNATTISVVTDAEVKRLSVGSYLLMSESTSFKFGISYDCDTKEKVLKENVNRYNNYSQDYGSNFKVLLEVLRRGDNMSSVDVILAENNVFGLLVWEWLIPKISLNILAIVFEHDSYDDLLENDSNAKVFRQLVQELMDIYFKQTNGGIIRSYISNDQKKPEYNAVVQRLKNRQRSLERSVGNKYPHCLTINYEAYCFYNEIAYPSSLLFEQCINLADKYDCGSSNLTFLSSLYCRQPNHGGTPLKNEHPLGSKKTSFLRGKKTIVNFEQRSLSTDYSQITKGRPKKVKVKGKQKSSKSTLKVTSKYDLKSPDLQLPQDIQEMYLGCDSINFSLPLTPKMIDIQFDTTSDDLQESSASDVDSDESISVHPRRERMLSQRSLIRVSANSNMHEDDNIDPSLKLPLFKGFKGAVQRPMTTGRLEMTDLEWQLRNGYADLPKQMLRATKDELKNNGAIRHQSLAGQYWKLIKQQHINNGQLARPITSQEDILRFHCETLTKSQVHLSTTTNRYGDLDFSDNIFEHWKQRKGSLYRLLSDR</sequence>
<evidence type="ECO:0000313" key="2">
    <source>
        <dbReference type="EMBL" id="CAG98912.1"/>
    </source>
</evidence>
<dbReference type="PANTHER" id="PTHR21708">
    <property type="entry name" value="PROBABLE 2-DEHYDROPANTOATE 2-REDUCTASE"/>
    <property type="match status" value="1"/>
</dbReference>
<dbReference type="HOGENOM" id="CLU_022832_0_0_1"/>
<proteinExistence type="predicted"/>
<protein>
    <submittedName>
        <fullName evidence="2">KLLA0F25212p</fullName>
    </submittedName>
</protein>
<dbReference type="Proteomes" id="UP000000598">
    <property type="component" value="Chromosome F"/>
</dbReference>
<evidence type="ECO:0000256" key="1">
    <source>
        <dbReference type="SAM" id="MobiDB-lite"/>
    </source>
</evidence>
<reference evidence="2 3" key="1">
    <citation type="journal article" date="2004" name="Nature">
        <title>Genome evolution in yeasts.</title>
        <authorList>
            <consortium name="Genolevures"/>
            <person name="Dujon B."/>
            <person name="Sherman D."/>
            <person name="Fischer G."/>
            <person name="Durrens P."/>
            <person name="Casaregola S."/>
            <person name="Lafontaine I."/>
            <person name="de Montigny J."/>
            <person name="Marck C."/>
            <person name="Neuveglise C."/>
            <person name="Talla E."/>
            <person name="Goffard N."/>
            <person name="Frangeul L."/>
            <person name="Aigle M."/>
            <person name="Anthouard V."/>
            <person name="Babour A."/>
            <person name="Barbe V."/>
            <person name="Barnay S."/>
            <person name="Blanchin S."/>
            <person name="Beckerich J.M."/>
            <person name="Beyne E."/>
            <person name="Bleykasten C."/>
            <person name="Boisrame A."/>
            <person name="Boyer J."/>
            <person name="Cattolico L."/>
            <person name="Confanioleri F."/>
            <person name="de Daruvar A."/>
            <person name="Despons L."/>
            <person name="Fabre E."/>
            <person name="Fairhead C."/>
            <person name="Ferry-Dumazet H."/>
            <person name="Groppi A."/>
            <person name="Hantraye F."/>
            <person name="Hennequin C."/>
            <person name="Jauniaux N."/>
            <person name="Joyet P."/>
            <person name="Kachouri R."/>
            <person name="Kerrest A."/>
            <person name="Koszul R."/>
            <person name="Lemaire M."/>
            <person name="Lesur I."/>
            <person name="Ma L."/>
            <person name="Muller H."/>
            <person name="Nicaud J.M."/>
            <person name="Nikolski M."/>
            <person name="Oztas S."/>
            <person name="Ozier-Kalogeropoulos O."/>
            <person name="Pellenz S."/>
            <person name="Potier S."/>
            <person name="Richard G.F."/>
            <person name="Straub M.L."/>
            <person name="Suleau A."/>
            <person name="Swennene D."/>
            <person name="Tekaia F."/>
            <person name="Wesolowski-Louvel M."/>
            <person name="Westhof E."/>
            <person name="Wirth B."/>
            <person name="Zeniou-Meyer M."/>
            <person name="Zivanovic I."/>
            <person name="Bolotin-Fukuhara M."/>
            <person name="Thierry A."/>
            <person name="Bouchier C."/>
            <person name="Caudron B."/>
            <person name="Scarpelli C."/>
            <person name="Gaillardin C."/>
            <person name="Weissenbach J."/>
            <person name="Wincker P."/>
            <person name="Souciet J.L."/>
        </authorList>
    </citation>
    <scope>NUCLEOTIDE SEQUENCE [LARGE SCALE GENOMIC DNA]</scope>
    <source>
        <strain evidence="3">ATCC 8585 / CBS 2359 / DSM 70799 / NBRC 1267 / NRRL Y-1140 / WM37</strain>
    </source>
</reference>
<dbReference type="AlphaFoldDB" id="Q6CIN5"/>
<dbReference type="PaxDb" id="284590-Q6CIN5"/>
<dbReference type="FunCoup" id="Q6CIN5">
    <property type="interactions" value="40"/>
</dbReference>
<dbReference type="InParanoid" id="Q6CIN5"/>
<dbReference type="KEGG" id="kla:KLLA0_F25212g"/>
<dbReference type="InterPro" id="IPR051402">
    <property type="entry name" value="KPR-Related"/>
</dbReference>
<dbReference type="STRING" id="284590.Q6CIN5"/>
<gene>
    <name evidence="2" type="ORF">KLLA0_F25212g</name>
</gene>
<feature type="region of interest" description="Disordered" evidence="1">
    <location>
        <begin position="474"/>
        <end position="493"/>
    </location>
</feature>
<name>Q6CIN5_KLULA</name>